<reference evidence="6" key="1">
    <citation type="submission" date="2023-03" db="EMBL/GenBank/DDBJ databases">
        <title>Massive genome expansion in bonnet fungi (Mycena s.s.) driven by repeated elements and novel gene families across ecological guilds.</title>
        <authorList>
            <consortium name="Lawrence Berkeley National Laboratory"/>
            <person name="Harder C.B."/>
            <person name="Miyauchi S."/>
            <person name="Viragh M."/>
            <person name="Kuo A."/>
            <person name="Thoen E."/>
            <person name="Andreopoulos B."/>
            <person name="Lu D."/>
            <person name="Skrede I."/>
            <person name="Drula E."/>
            <person name="Henrissat B."/>
            <person name="Morin E."/>
            <person name="Kohler A."/>
            <person name="Barry K."/>
            <person name="LaButti K."/>
            <person name="Morin E."/>
            <person name="Salamov A."/>
            <person name="Lipzen A."/>
            <person name="Mereny Z."/>
            <person name="Hegedus B."/>
            <person name="Baldrian P."/>
            <person name="Stursova M."/>
            <person name="Weitz H."/>
            <person name="Taylor A."/>
            <person name="Grigoriev I.V."/>
            <person name="Nagy L.G."/>
            <person name="Martin F."/>
            <person name="Kauserud H."/>
        </authorList>
    </citation>
    <scope>NUCLEOTIDE SEQUENCE</scope>
    <source>
        <strain evidence="6">CBHHK067</strain>
    </source>
</reference>
<dbReference type="InterPro" id="IPR011009">
    <property type="entry name" value="Kinase-like_dom_sf"/>
</dbReference>
<proteinExistence type="predicted"/>
<dbReference type="SUPFAM" id="SSF56112">
    <property type="entry name" value="Protein kinase-like (PK-like)"/>
    <property type="match status" value="1"/>
</dbReference>
<dbReference type="PROSITE" id="PS51158">
    <property type="entry name" value="ALPHA_KINASE"/>
    <property type="match status" value="1"/>
</dbReference>
<feature type="region of interest" description="Disordered" evidence="4">
    <location>
        <begin position="159"/>
        <end position="184"/>
    </location>
</feature>
<dbReference type="GO" id="GO:0005524">
    <property type="term" value="F:ATP binding"/>
    <property type="evidence" value="ECO:0007669"/>
    <property type="project" value="InterPro"/>
</dbReference>
<dbReference type="InterPro" id="IPR004166">
    <property type="entry name" value="a-kinase_dom"/>
</dbReference>
<accession>A0AAD7CY91</accession>
<evidence type="ECO:0000256" key="2">
    <source>
        <dbReference type="ARBA" id="ARBA00022679"/>
    </source>
</evidence>
<evidence type="ECO:0000256" key="4">
    <source>
        <dbReference type="SAM" id="MobiDB-lite"/>
    </source>
</evidence>
<protein>
    <recommendedName>
        <fullName evidence="5">Alpha-type protein kinase domain-containing protein</fullName>
    </recommendedName>
</protein>
<dbReference type="Pfam" id="PF02816">
    <property type="entry name" value="Alpha_kinase"/>
    <property type="match status" value="1"/>
</dbReference>
<name>A0AAD7CY91_MYCRO</name>
<organism evidence="6 7">
    <name type="scientific">Mycena rosella</name>
    <name type="common">Pink bonnet</name>
    <name type="synonym">Agaricus rosellus</name>
    <dbReference type="NCBI Taxonomy" id="1033263"/>
    <lineage>
        <taxon>Eukaryota</taxon>
        <taxon>Fungi</taxon>
        <taxon>Dikarya</taxon>
        <taxon>Basidiomycota</taxon>
        <taxon>Agaricomycotina</taxon>
        <taxon>Agaricomycetes</taxon>
        <taxon>Agaricomycetidae</taxon>
        <taxon>Agaricales</taxon>
        <taxon>Marasmiineae</taxon>
        <taxon>Mycenaceae</taxon>
        <taxon>Mycena</taxon>
    </lineage>
</organism>
<keyword evidence="2" id="KW-0808">Transferase</keyword>
<dbReference type="EMBL" id="JARKIE010000197">
    <property type="protein sequence ID" value="KAJ7668099.1"/>
    <property type="molecule type" value="Genomic_DNA"/>
</dbReference>
<evidence type="ECO:0000313" key="6">
    <source>
        <dbReference type="EMBL" id="KAJ7668099.1"/>
    </source>
</evidence>
<gene>
    <name evidence="6" type="ORF">B0H17DRAFT_950136</name>
</gene>
<comment type="caution">
    <text evidence="6">The sequence shown here is derived from an EMBL/GenBank/DDBJ whole genome shotgun (WGS) entry which is preliminary data.</text>
</comment>
<dbReference type="GO" id="GO:0004674">
    <property type="term" value="F:protein serine/threonine kinase activity"/>
    <property type="evidence" value="ECO:0007669"/>
    <property type="project" value="UniProtKB-KW"/>
</dbReference>
<dbReference type="AlphaFoldDB" id="A0AAD7CY91"/>
<feature type="domain" description="Alpha-type protein kinase" evidence="5">
    <location>
        <begin position="1"/>
        <end position="147"/>
    </location>
</feature>
<feature type="compositionally biased region" description="Low complexity" evidence="4">
    <location>
        <begin position="159"/>
        <end position="171"/>
    </location>
</feature>
<keyword evidence="1" id="KW-0723">Serine/threonine-protein kinase</keyword>
<sequence length="196" mass="21826">MARYIRIHGQPSFDIPQMRFVQAGLGLSEDGTKVFLIEESIRPTLHGPFRKFMNNRNVIPIALPDPDNAVLGRFLAFTQHLQYWMTLKLFFISDYQGGKGLLTDPQVLSSSELGNIFTEGNVSSGYQSFERDHVCNEFCKFFDLRTDYANWPIDSGSRLSKSSPSEPGSSKAHLNGPLFNTGGSMDMALSTTTMSG</sequence>
<keyword evidence="3" id="KW-0418">Kinase</keyword>
<keyword evidence="7" id="KW-1185">Reference proteome</keyword>
<dbReference type="Proteomes" id="UP001221757">
    <property type="component" value="Unassembled WGS sequence"/>
</dbReference>
<dbReference type="Gene3D" id="3.20.200.10">
    <property type="entry name" value="MHCK/EF2 kinase"/>
    <property type="match status" value="1"/>
</dbReference>
<evidence type="ECO:0000256" key="1">
    <source>
        <dbReference type="ARBA" id="ARBA00022527"/>
    </source>
</evidence>
<evidence type="ECO:0000256" key="3">
    <source>
        <dbReference type="ARBA" id="ARBA00022777"/>
    </source>
</evidence>
<evidence type="ECO:0000259" key="5">
    <source>
        <dbReference type="PROSITE" id="PS51158"/>
    </source>
</evidence>
<evidence type="ECO:0000313" key="7">
    <source>
        <dbReference type="Proteomes" id="UP001221757"/>
    </source>
</evidence>